<dbReference type="Proteomes" id="UP001172082">
    <property type="component" value="Unassembled WGS sequence"/>
</dbReference>
<keyword evidence="3" id="KW-1185">Reference proteome</keyword>
<organism evidence="2 3">
    <name type="scientific">Splendidivirga corallicola</name>
    <dbReference type="NCBI Taxonomy" id="3051826"/>
    <lineage>
        <taxon>Bacteria</taxon>
        <taxon>Pseudomonadati</taxon>
        <taxon>Bacteroidota</taxon>
        <taxon>Cytophagia</taxon>
        <taxon>Cytophagales</taxon>
        <taxon>Splendidivirgaceae</taxon>
        <taxon>Splendidivirga</taxon>
    </lineage>
</organism>
<name>A0ABT8KLL5_9BACT</name>
<dbReference type="RefSeq" id="WP_346751639.1">
    <property type="nucleotide sequence ID" value="NZ_JAUJEA010000003.1"/>
</dbReference>
<dbReference type="InterPro" id="IPR026444">
    <property type="entry name" value="Secre_tail"/>
</dbReference>
<sequence length="348" mass="40705">MKTLIQQRKFIVLGLCLMILIPMHSFSQENEENKGKYKIKIITEVNGDKQIIEKTYDNVADMKADPELKDLDIHVDGDHHYFKFDSNEEGNKSIKKSIIISGLAEDLDIKKMEDFDFGTENLHERIEELMDGFDQDFGNRFKFFFDSEHGDSMKFDFNGNMFRIDSMMENFHKNFFLFKDGEPIDFDDLDIEFFDNEDGSFDFKWEDQDGNEHHDVKVFKFKSNGDDGEGRIKVFIGTNKITITDIDRDDKRLKELGFTPKQDLELEDLTYYPNPTDGVFTLRFRAEAGNPLQVKIFDMVGREVFDDRFNSFPGLYDREIDLSDNDRGVYILQISQGSRAFSKKIVIE</sequence>
<protein>
    <submittedName>
        <fullName evidence="2">T9SS type A sorting domain-containing protein</fullName>
    </submittedName>
</protein>
<gene>
    <name evidence="2" type="ORF">QQ008_09570</name>
</gene>
<dbReference type="NCBIfam" id="TIGR04183">
    <property type="entry name" value="Por_Secre_tail"/>
    <property type="match status" value="1"/>
</dbReference>
<evidence type="ECO:0000259" key="1">
    <source>
        <dbReference type="Pfam" id="PF18962"/>
    </source>
</evidence>
<comment type="caution">
    <text evidence="2">The sequence shown here is derived from an EMBL/GenBank/DDBJ whole genome shotgun (WGS) entry which is preliminary data.</text>
</comment>
<dbReference type="EMBL" id="JAUJEA010000003">
    <property type="protein sequence ID" value="MDN5201611.1"/>
    <property type="molecule type" value="Genomic_DNA"/>
</dbReference>
<accession>A0ABT8KLL5</accession>
<evidence type="ECO:0000313" key="2">
    <source>
        <dbReference type="EMBL" id="MDN5201611.1"/>
    </source>
</evidence>
<evidence type="ECO:0000313" key="3">
    <source>
        <dbReference type="Proteomes" id="UP001172082"/>
    </source>
</evidence>
<dbReference type="Pfam" id="PF18962">
    <property type="entry name" value="Por_Secre_tail"/>
    <property type="match status" value="1"/>
</dbReference>
<proteinExistence type="predicted"/>
<reference evidence="2" key="1">
    <citation type="submission" date="2023-06" db="EMBL/GenBank/DDBJ databases">
        <title>Genomic of Parafulvivirga corallium.</title>
        <authorList>
            <person name="Wang G."/>
        </authorList>
    </citation>
    <scope>NUCLEOTIDE SEQUENCE</scope>
    <source>
        <strain evidence="2">BMA10</strain>
    </source>
</reference>
<feature type="domain" description="Secretion system C-terminal sorting" evidence="1">
    <location>
        <begin position="272"/>
        <end position="347"/>
    </location>
</feature>